<sequence>MTSLVGKMNFKSKYCKNSGTTQKEIMFNRFAIIKVGRKLWAKSAHKERCVFMNDMGLYANLLLEVRKVAHDDKIAGEDLLKEKRDNFEKLTNAIHNLSTGEHGNLKASLKLAIGYLLIRSMKVESDERTLYSTK</sequence>
<keyword evidence="2" id="KW-1185">Reference proteome</keyword>
<reference evidence="1 2" key="1">
    <citation type="journal article" date="2021" name="Elife">
        <title>Chloroplast acquisition without the gene transfer in kleptoplastic sea slugs, Plakobranchus ocellatus.</title>
        <authorList>
            <person name="Maeda T."/>
            <person name="Takahashi S."/>
            <person name="Yoshida T."/>
            <person name="Shimamura S."/>
            <person name="Takaki Y."/>
            <person name="Nagai Y."/>
            <person name="Toyoda A."/>
            <person name="Suzuki Y."/>
            <person name="Arimoto A."/>
            <person name="Ishii H."/>
            <person name="Satoh N."/>
            <person name="Nishiyama T."/>
            <person name="Hasebe M."/>
            <person name="Maruyama T."/>
            <person name="Minagawa J."/>
            <person name="Obokata J."/>
            <person name="Shigenobu S."/>
        </authorList>
    </citation>
    <scope>NUCLEOTIDE SEQUENCE [LARGE SCALE GENOMIC DNA]</scope>
</reference>
<gene>
    <name evidence="1" type="ORF">PoB_006384300</name>
</gene>
<comment type="caution">
    <text evidence="1">The sequence shown here is derived from an EMBL/GenBank/DDBJ whole genome shotgun (WGS) entry which is preliminary data.</text>
</comment>
<evidence type="ECO:0000313" key="1">
    <source>
        <dbReference type="EMBL" id="GFO37338.1"/>
    </source>
</evidence>
<proteinExistence type="predicted"/>
<protein>
    <submittedName>
        <fullName evidence="1">Uncharacterized protein</fullName>
    </submittedName>
</protein>
<dbReference type="AlphaFoldDB" id="A0AAV4CZM6"/>
<accession>A0AAV4CZM6</accession>
<dbReference type="EMBL" id="BLXT01007216">
    <property type="protein sequence ID" value="GFO37338.1"/>
    <property type="molecule type" value="Genomic_DNA"/>
</dbReference>
<evidence type="ECO:0000313" key="2">
    <source>
        <dbReference type="Proteomes" id="UP000735302"/>
    </source>
</evidence>
<organism evidence="1 2">
    <name type="scientific">Plakobranchus ocellatus</name>
    <dbReference type="NCBI Taxonomy" id="259542"/>
    <lineage>
        <taxon>Eukaryota</taxon>
        <taxon>Metazoa</taxon>
        <taxon>Spiralia</taxon>
        <taxon>Lophotrochozoa</taxon>
        <taxon>Mollusca</taxon>
        <taxon>Gastropoda</taxon>
        <taxon>Heterobranchia</taxon>
        <taxon>Euthyneura</taxon>
        <taxon>Panpulmonata</taxon>
        <taxon>Sacoglossa</taxon>
        <taxon>Placobranchoidea</taxon>
        <taxon>Plakobranchidae</taxon>
        <taxon>Plakobranchus</taxon>
    </lineage>
</organism>
<name>A0AAV4CZM6_9GAST</name>
<dbReference type="Proteomes" id="UP000735302">
    <property type="component" value="Unassembled WGS sequence"/>
</dbReference>